<dbReference type="InterPro" id="IPR020904">
    <property type="entry name" value="Sc_DH/Rdtase_CS"/>
</dbReference>
<gene>
    <name evidence="5" type="ORF">FGF04_09220</name>
</gene>
<dbReference type="InterPro" id="IPR057326">
    <property type="entry name" value="KR_dom"/>
</dbReference>
<reference evidence="5 6" key="1">
    <citation type="submission" date="2019-05" db="EMBL/GenBank/DDBJ databases">
        <authorList>
            <person name="Hariharan J."/>
            <person name="Choudoir M.J."/>
            <person name="Diebold P."/>
            <person name="Panke-Buisse K."/>
            <person name="Buckley D.H."/>
        </authorList>
    </citation>
    <scope>NUCLEOTIDE SEQUENCE [LARGE SCALE GENOMIC DNA]</scope>
    <source>
        <strain evidence="5 6">SUN51</strain>
    </source>
</reference>
<dbReference type="FunFam" id="3.40.50.720:FF:000084">
    <property type="entry name" value="Short-chain dehydrogenase reductase"/>
    <property type="match status" value="1"/>
</dbReference>
<dbReference type="CDD" id="cd05233">
    <property type="entry name" value="SDR_c"/>
    <property type="match status" value="1"/>
</dbReference>
<comment type="similarity">
    <text evidence="1">Belongs to the short-chain dehydrogenases/reductases (SDR) family.</text>
</comment>
<organism evidence="5 6">
    <name type="scientific">Streptomyces apricus</name>
    <dbReference type="NCBI Taxonomy" id="1828112"/>
    <lineage>
        <taxon>Bacteria</taxon>
        <taxon>Bacillati</taxon>
        <taxon>Actinomycetota</taxon>
        <taxon>Actinomycetes</taxon>
        <taxon>Kitasatosporales</taxon>
        <taxon>Streptomycetaceae</taxon>
        <taxon>Streptomyces</taxon>
    </lineage>
</organism>
<dbReference type="Proteomes" id="UP000324965">
    <property type="component" value="Unassembled WGS sequence"/>
</dbReference>
<accession>A0A5B0BEU7</accession>
<dbReference type="SUPFAM" id="SSF51735">
    <property type="entry name" value="NAD(P)-binding Rossmann-fold domains"/>
    <property type="match status" value="1"/>
</dbReference>
<dbReference type="GO" id="GO:0016616">
    <property type="term" value="F:oxidoreductase activity, acting on the CH-OH group of donors, NAD or NADP as acceptor"/>
    <property type="evidence" value="ECO:0007669"/>
    <property type="project" value="UniProtKB-ARBA"/>
</dbReference>
<dbReference type="GO" id="GO:0030497">
    <property type="term" value="P:fatty acid elongation"/>
    <property type="evidence" value="ECO:0007669"/>
    <property type="project" value="TreeGrafter"/>
</dbReference>
<dbReference type="PRINTS" id="PR00080">
    <property type="entry name" value="SDRFAMILY"/>
</dbReference>
<dbReference type="InterPro" id="IPR002347">
    <property type="entry name" value="SDR_fam"/>
</dbReference>
<dbReference type="PROSITE" id="PS00061">
    <property type="entry name" value="ADH_SHORT"/>
    <property type="match status" value="1"/>
</dbReference>
<sequence>MNSPQHTETQHSETPHTETPHTDEAARGGAVLVTGGTSGIGLAVAEAVARTGRPVVVTGRSEDRCRAAAKQLESIAGDRQSAVVADTTDADALAEVVRRAAERWGPVTGLVTAAGQLARGSVLDLTPDDFRAALDTNVIGTWLAMRAVLPGMLDAGHGRIVTIGSVLGSTGAPERGGYAATKGAVAALTRSAALEVAGTGVTVNCVAPGPVRTPMNESATATDAAAQAAFTAKVPLGRWGRPEDIAHAVLPLLAAGSSFTTGAVVHADGGYTAQ</sequence>
<dbReference type="Gene3D" id="3.40.50.720">
    <property type="entry name" value="NAD(P)-binding Rossmann-like Domain"/>
    <property type="match status" value="1"/>
</dbReference>
<evidence type="ECO:0000256" key="2">
    <source>
        <dbReference type="ARBA" id="ARBA00023002"/>
    </source>
</evidence>
<dbReference type="AlphaFoldDB" id="A0A5B0BEU7"/>
<keyword evidence="2" id="KW-0560">Oxidoreductase</keyword>
<evidence type="ECO:0000313" key="6">
    <source>
        <dbReference type="Proteomes" id="UP000324965"/>
    </source>
</evidence>
<feature type="compositionally biased region" description="Basic and acidic residues" evidence="3">
    <location>
        <begin position="8"/>
        <end position="25"/>
    </location>
</feature>
<comment type="caution">
    <text evidence="5">The sequence shown here is derived from an EMBL/GenBank/DDBJ whole genome shotgun (WGS) entry which is preliminary data.</text>
</comment>
<dbReference type="PANTHER" id="PTHR42760">
    <property type="entry name" value="SHORT-CHAIN DEHYDROGENASES/REDUCTASES FAMILY MEMBER"/>
    <property type="match status" value="1"/>
</dbReference>
<dbReference type="RefSeq" id="WP_149510769.1">
    <property type="nucleotide sequence ID" value="NZ_VDFC01000025.1"/>
</dbReference>
<feature type="region of interest" description="Disordered" evidence="3">
    <location>
        <begin position="1"/>
        <end position="25"/>
    </location>
</feature>
<dbReference type="OrthoDB" id="286404at2"/>
<name>A0A5B0BEU7_9ACTN</name>
<evidence type="ECO:0000259" key="4">
    <source>
        <dbReference type="SMART" id="SM00822"/>
    </source>
</evidence>
<feature type="domain" description="Ketoreductase" evidence="4">
    <location>
        <begin position="29"/>
        <end position="209"/>
    </location>
</feature>
<dbReference type="InterPro" id="IPR036291">
    <property type="entry name" value="NAD(P)-bd_dom_sf"/>
</dbReference>
<dbReference type="SMART" id="SM00822">
    <property type="entry name" value="PKS_KR"/>
    <property type="match status" value="1"/>
</dbReference>
<proteinExistence type="inferred from homology"/>
<evidence type="ECO:0000256" key="1">
    <source>
        <dbReference type="ARBA" id="ARBA00006484"/>
    </source>
</evidence>
<dbReference type="PANTHER" id="PTHR42760:SF129">
    <property type="entry name" value="OXIDOREDUCTASE"/>
    <property type="match status" value="1"/>
</dbReference>
<evidence type="ECO:0000256" key="3">
    <source>
        <dbReference type="SAM" id="MobiDB-lite"/>
    </source>
</evidence>
<dbReference type="Pfam" id="PF13561">
    <property type="entry name" value="adh_short_C2"/>
    <property type="match status" value="1"/>
</dbReference>
<dbReference type="EMBL" id="VDFC01000025">
    <property type="protein sequence ID" value="KAA0940580.1"/>
    <property type="molecule type" value="Genomic_DNA"/>
</dbReference>
<dbReference type="PRINTS" id="PR00081">
    <property type="entry name" value="GDHRDH"/>
</dbReference>
<protein>
    <submittedName>
        <fullName evidence="5">SDR family oxidoreductase</fullName>
    </submittedName>
</protein>
<evidence type="ECO:0000313" key="5">
    <source>
        <dbReference type="EMBL" id="KAA0940580.1"/>
    </source>
</evidence>
<keyword evidence="6" id="KW-1185">Reference proteome</keyword>